<proteinExistence type="predicted"/>
<organism evidence="3 4">
    <name type="scientific">Salinactinospora qingdaonensis</name>
    <dbReference type="NCBI Taxonomy" id="702744"/>
    <lineage>
        <taxon>Bacteria</taxon>
        <taxon>Bacillati</taxon>
        <taxon>Actinomycetota</taxon>
        <taxon>Actinomycetes</taxon>
        <taxon>Streptosporangiales</taxon>
        <taxon>Nocardiopsidaceae</taxon>
        <taxon>Salinactinospora</taxon>
    </lineage>
</organism>
<feature type="region of interest" description="Disordered" evidence="1">
    <location>
        <begin position="82"/>
        <end position="106"/>
    </location>
</feature>
<keyword evidence="4" id="KW-1185">Reference proteome</keyword>
<accession>A0ABP7F2J0</accession>
<protein>
    <submittedName>
        <fullName evidence="3">DUF4873 domain-containing protein</fullName>
    </submittedName>
</protein>
<dbReference type="Pfam" id="PF16170">
    <property type="entry name" value="DUF4873"/>
    <property type="match status" value="1"/>
</dbReference>
<dbReference type="Proteomes" id="UP001500908">
    <property type="component" value="Unassembled WGS sequence"/>
</dbReference>
<gene>
    <name evidence="3" type="ORF">GCM10022402_04390</name>
</gene>
<sequence length="106" mass="11359">MSDIDEAEEEYRGAVTVTAGDRTIEVRAHLAGHFDPLNGHYRWVGRLSPAAEITTAFEAGHTDVLVRTPEGHTARATLSAPNVWGGHGLAGTGRPPFPVPHVIPDE</sequence>
<feature type="compositionally biased region" description="Pro residues" evidence="1">
    <location>
        <begin position="95"/>
        <end position="106"/>
    </location>
</feature>
<dbReference type="RefSeq" id="WP_344966680.1">
    <property type="nucleotide sequence ID" value="NZ_BAABDD010000001.1"/>
</dbReference>
<reference evidence="4" key="1">
    <citation type="journal article" date="2019" name="Int. J. Syst. Evol. Microbiol.">
        <title>The Global Catalogue of Microorganisms (GCM) 10K type strain sequencing project: providing services to taxonomists for standard genome sequencing and annotation.</title>
        <authorList>
            <consortium name="The Broad Institute Genomics Platform"/>
            <consortium name="The Broad Institute Genome Sequencing Center for Infectious Disease"/>
            <person name="Wu L."/>
            <person name="Ma J."/>
        </authorList>
    </citation>
    <scope>NUCLEOTIDE SEQUENCE [LARGE SCALE GENOMIC DNA]</scope>
    <source>
        <strain evidence="4">JCM 17137</strain>
    </source>
</reference>
<evidence type="ECO:0000256" key="1">
    <source>
        <dbReference type="SAM" id="MobiDB-lite"/>
    </source>
</evidence>
<comment type="caution">
    <text evidence="3">The sequence shown here is derived from an EMBL/GenBank/DDBJ whole genome shotgun (WGS) entry which is preliminary data.</text>
</comment>
<feature type="domain" description="DUF4873" evidence="2">
    <location>
        <begin position="8"/>
        <end position="99"/>
    </location>
</feature>
<name>A0ABP7F2J0_9ACTN</name>
<evidence type="ECO:0000313" key="4">
    <source>
        <dbReference type="Proteomes" id="UP001500908"/>
    </source>
</evidence>
<dbReference type="InterPro" id="IPR032371">
    <property type="entry name" value="DUF4873"/>
</dbReference>
<evidence type="ECO:0000313" key="3">
    <source>
        <dbReference type="EMBL" id="GAA3726773.1"/>
    </source>
</evidence>
<dbReference type="EMBL" id="BAABDD010000001">
    <property type="protein sequence ID" value="GAA3726773.1"/>
    <property type="molecule type" value="Genomic_DNA"/>
</dbReference>
<evidence type="ECO:0000259" key="2">
    <source>
        <dbReference type="Pfam" id="PF16170"/>
    </source>
</evidence>